<comment type="caution">
    <text evidence="2">The sequence shown here is derived from an EMBL/GenBank/DDBJ whole genome shotgun (WGS) entry which is preliminary data.</text>
</comment>
<evidence type="ECO:0000256" key="1">
    <source>
        <dbReference type="SAM" id="MobiDB-lite"/>
    </source>
</evidence>
<evidence type="ECO:0008006" key="4">
    <source>
        <dbReference type="Google" id="ProtNLM"/>
    </source>
</evidence>
<dbReference type="EMBL" id="JABFAB010000008">
    <property type="protein sequence ID" value="MBA0655333.1"/>
    <property type="molecule type" value="Genomic_DNA"/>
</dbReference>
<name>A0A7J8UY36_9ROSI</name>
<sequence length="129" mass="15367">MGWLHDTFRKPGDDSTKVERVRYTRAYILQILEVAPEVLDDEHKIDLWRLNTHWSVFHSEYIKMWENRYDNILTRKPIIVPEHRQFRVERERRGPLILRTRESRVGPSTVPTQSPAPPEQATMPTPQPL</sequence>
<gene>
    <name evidence="2" type="ORF">Goklo_007829</name>
</gene>
<evidence type="ECO:0000313" key="2">
    <source>
        <dbReference type="EMBL" id="MBA0655333.1"/>
    </source>
</evidence>
<protein>
    <recommendedName>
        <fullName evidence="4">Aminotransferase-like plant mobile domain-containing protein</fullName>
    </recommendedName>
</protein>
<feature type="region of interest" description="Disordered" evidence="1">
    <location>
        <begin position="97"/>
        <end position="129"/>
    </location>
</feature>
<proteinExistence type="predicted"/>
<dbReference type="Proteomes" id="UP000593573">
    <property type="component" value="Unassembled WGS sequence"/>
</dbReference>
<dbReference type="OrthoDB" id="10405653at2759"/>
<evidence type="ECO:0000313" key="3">
    <source>
        <dbReference type="Proteomes" id="UP000593573"/>
    </source>
</evidence>
<dbReference type="AlphaFoldDB" id="A0A7J8UY36"/>
<reference evidence="2 3" key="1">
    <citation type="journal article" date="2019" name="Genome Biol. Evol.">
        <title>Insights into the evolution of the New World diploid cottons (Gossypium, subgenus Houzingenia) based on genome sequencing.</title>
        <authorList>
            <person name="Grover C.E."/>
            <person name="Arick M.A. 2nd"/>
            <person name="Thrash A."/>
            <person name="Conover J.L."/>
            <person name="Sanders W.S."/>
            <person name="Peterson D.G."/>
            <person name="Frelichowski J.E."/>
            <person name="Scheffler J.A."/>
            <person name="Scheffler B.E."/>
            <person name="Wendel J.F."/>
        </authorList>
    </citation>
    <scope>NUCLEOTIDE SEQUENCE [LARGE SCALE GENOMIC DNA]</scope>
    <source>
        <strain evidence="2">57</strain>
        <tissue evidence="2">Leaf</tissue>
    </source>
</reference>
<organism evidence="2 3">
    <name type="scientific">Gossypium klotzschianum</name>
    <dbReference type="NCBI Taxonomy" id="34286"/>
    <lineage>
        <taxon>Eukaryota</taxon>
        <taxon>Viridiplantae</taxon>
        <taxon>Streptophyta</taxon>
        <taxon>Embryophyta</taxon>
        <taxon>Tracheophyta</taxon>
        <taxon>Spermatophyta</taxon>
        <taxon>Magnoliopsida</taxon>
        <taxon>eudicotyledons</taxon>
        <taxon>Gunneridae</taxon>
        <taxon>Pentapetalae</taxon>
        <taxon>rosids</taxon>
        <taxon>malvids</taxon>
        <taxon>Malvales</taxon>
        <taxon>Malvaceae</taxon>
        <taxon>Malvoideae</taxon>
        <taxon>Gossypium</taxon>
    </lineage>
</organism>
<keyword evidence="3" id="KW-1185">Reference proteome</keyword>
<accession>A0A7J8UY36</accession>